<dbReference type="EMBL" id="VUNQ01000011">
    <property type="protein sequence ID" value="MSU01173.1"/>
    <property type="molecule type" value="Genomic_DNA"/>
</dbReference>
<proteinExistence type="predicted"/>
<organism evidence="1 2">
    <name type="scientific">Tissierella pigra</name>
    <dbReference type="NCBI Taxonomy" id="2607614"/>
    <lineage>
        <taxon>Bacteria</taxon>
        <taxon>Bacillati</taxon>
        <taxon>Bacillota</taxon>
        <taxon>Tissierellia</taxon>
        <taxon>Tissierellales</taxon>
        <taxon>Tissierellaceae</taxon>
        <taxon>Tissierella</taxon>
    </lineage>
</organism>
<accession>A0A6N7XUQ7</accession>
<dbReference type="Proteomes" id="UP000469523">
    <property type="component" value="Unassembled WGS sequence"/>
</dbReference>
<dbReference type="AlphaFoldDB" id="A0A6N7XUQ7"/>
<gene>
    <name evidence="1" type="ORF">FYJ83_06780</name>
</gene>
<name>A0A6N7XUQ7_9FIRM</name>
<comment type="caution">
    <text evidence="1">The sequence shown here is derived from an EMBL/GenBank/DDBJ whole genome shotgun (WGS) entry which is preliminary data.</text>
</comment>
<keyword evidence="2" id="KW-1185">Reference proteome</keyword>
<protein>
    <submittedName>
        <fullName evidence="1">Transcriptional regulator</fullName>
    </submittedName>
</protein>
<evidence type="ECO:0000313" key="2">
    <source>
        <dbReference type="Proteomes" id="UP000469523"/>
    </source>
</evidence>
<dbReference type="RefSeq" id="WP_154439587.1">
    <property type="nucleotide sequence ID" value="NZ_JAHLPJ010000001.1"/>
</dbReference>
<evidence type="ECO:0000313" key="1">
    <source>
        <dbReference type="EMBL" id="MSU01173.1"/>
    </source>
</evidence>
<reference evidence="1 2" key="1">
    <citation type="submission" date="2019-09" db="EMBL/GenBank/DDBJ databases">
        <title>In-depth cultivation of the pig gut microbiome towards novel bacterial diversity and tailored functional studies.</title>
        <authorList>
            <person name="Wylensek D."/>
            <person name="Hitch T.C.A."/>
            <person name="Clavel T."/>
        </authorList>
    </citation>
    <scope>NUCLEOTIDE SEQUENCE [LARGE SCALE GENOMIC DNA]</scope>
    <source>
        <strain evidence="1 2">WCA3-693-APC-4?</strain>
    </source>
</reference>
<sequence>MNLYIQLAKYPTFTIEEVKEFTLNVKTAYFLLDGLIKKGLVKKVKNNIYSVVNPATGQIYANRYQIACAITDTAYISHHSAFEYYGLANQVFYEVYVSSEVRFTNFEYGGITYKYVASRMDEGIEEVRNTRGIRITSLERTLIDSINDFNKIGGFEELLNCIEGIHYLDEEKLKKYLDIYNKQVLYQRTGYILKYFQNRLNLSVNFIEYCKSRIGKSMRYLINDSKEENLFDKEWNLMIPDGIFEIGDQGGNILV</sequence>